<dbReference type="EMBL" id="LACB01000123">
    <property type="protein sequence ID" value="KAJ9488271.1"/>
    <property type="molecule type" value="Genomic_DNA"/>
</dbReference>
<evidence type="ECO:0000313" key="2">
    <source>
        <dbReference type="Proteomes" id="UP001227192"/>
    </source>
</evidence>
<protein>
    <submittedName>
        <fullName evidence="1">Uncharacterized protein</fullName>
    </submittedName>
</protein>
<reference evidence="1" key="1">
    <citation type="submission" date="2015-06" db="EMBL/GenBank/DDBJ databases">
        <authorList>
            <person name="Nguyen H."/>
        </authorList>
    </citation>
    <scope>NUCLEOTIDE SEQUENCE</scope>
    <source>
        <strain evidence="1">DAOM 180753</strain>
    </source>
</reference>
<name>A0AAI9TJK1_PENTH</name>
<reference evidence="1" key="2">
    <citation type="journal article" date="2016" name="Fungal Biol.">
        <title>Ochratoxin A production by Penicillium thymicola.</title>
        <authorList>
            <person name="Nguyen H.D.T."/>
            <person name="McMullin D.R."/>
            <person name="Ponomareva E."/>
            <person name="Riley R."/>
            <person name="Pomraning K.R."/>
            <person name="Baker S.E."/>
            <person name="Seifert K.A."/>
        </authorList>
    </citation>
    <scope>NUCLEOTIDE SEQUENCE</scope>
    <source>
        <strain evidence="1">DAOM 180753</strain>
    </source>
</reference>
<proteinExistence type="predicted"/>
<accession>A0AAI9TJK1</accession>
<organism evidence="1 2">
    <name type="scientific">Penicillium thymicola</name>
    <dbReference type="NCBI Taxonomy" id="293382"/>
    <lineage>
        <taxon>Eukaryota</taxon>
        <taxon>Fungi</taxon>
        <taxon>Dikarya</taxon>
        <taxon>Ascomycota</taxon>
        <taxon>Pezizomycotina</taxon>
        <taxon>Eurotiomycetes</taxon>
        <taxon>Eurotiomycetidae</taxon>
        <taxon>Eurotiales</taxon>
        <taxon>Aspergillaceae</taxon>
        <taxon>Penicillium</taxon>
    </lineage>
</organism>
<sequence>MTRANLQTIVDKAQWEADIDKNSPLDIMTDVTRDLVRNPSRRSQGHKSCESMSAETLLLKLRLALQGEGPEITFDYFVTHRTCWLLLTNIKKACSDQLHNLFGAGCIEESQMAWMVGYIFLAASNVDHAVNLAPKKLPGHVTSKLLVTAAAVLDSMLASGMGLSRSYYDGDN</sequence>
<comment type="caution">
    <text evidence="1">The sequence shown here is derived from an EMBL/GenBank/DDBJ whole genome shotgun (WGS) entry which is preliminary data.</text>
</comment>
<dbReference type="AlphaFoldDB" id="A0AAI9TJK1"/>
<keyword evidence="2" id="KW-1185">Reference proteome</keyword>
<dbReference type="Proteomes" id="UP001227192">
    <property type="component" value="Unassembled WGS sequence"/>
</dbReference>
<evidence type="ECO:0000313" key="1">
    <source>
        <dbReference type="EMBL" id="KAJ9488271.1"/>
    </source>
</evidence>
<dbReference type="PANTHER" id="PTHR38795">
    <property type="entry name" value="DUF6604 DOMAIN-CONTAINING PROTEIN"/>
    <property type="match status" value="1"/>
</dbReference>
<dbReference type="PANTHER" id="PTHR38795:SF1">
    <property type="entry name" value="DUF6604 DOMAIN-CONTAINING PROTEIN"/>
    <property type="match status" value="1"/>
</dbReference>
<gene>
    <name evidence="1" type="ORF">VN97_g5011</name>
</gene>